<dbReference type="GO" id="GO:0047756">
    <property type="term" value="F:chondroitin 4-sulfotransferase activity"/>
    <property type="evidence" value="ECO:0007669"/>
    <property type="project" value="InterPro"/>
</dbReference>
<accession>A0A0K0FSC9</accession>
<dbReference type="Pfam" id="PF03567">
    <property type="entry name" value="Sulfotransfer_2"/>
    <property type="match status" value="1"/>
</dbReference>
<keyword evidence="1" id="KW-1185">Reference proteome</keyword>
<name>A0A0K0FSC9_STRVS</name>
<dbReference type="InterPro" id="IPR007669">
    <property type="entry name" value="Chst-1-like"/>
</dbReference>
<evidence type="ECO:0000313" key="1">
    <source>
        <dbReference type="Proteomes" id="UP000035680"/>
    </source>
</evidence>
<dbReference type="WBParaSite" id="SVE_1332300.1">
    <property type="protein sequence ID" value="SVE_1332300.1"/>
    <property type="gene ID" value="SVE_1332300"/>
</dbReference>
<dbReference type="PANTHER" id="PTHR22900">
    <property type="entry name" value="PROTEIN CBG14245-RELATED"/>
    <property type="match status" value="1"/>
</dbReference>
<reference evidence="1" key="1">
    <citation type="submission" date="2014-07" db="EMBL/GenBank/DDBJ databases">
        <authorList>
            <person name="Martin A.A"/>
            <person name="De Silva N."/>
        </authorList>
    </citation>
    <scope>NUCLEOTIDE SEQUENCE</scope>
</reference>
<proteinExistence type="predicted"/>
<sequence length="170" mass="20521">MVVRNPIERFTSDFVHLCYKSIRRHQIKFCLGYRGNFKCFVNKLYNILTSEYNLSIDAYHPTKVHFYPQTMQCSYFKNIDKFVVLKFDQKKLDTFNKSSEYIFIQQNVPPEKVEYINKEIRTHRISHSTTGKAKTNKFIGKLFKEKDVIKRLIDIYYNDFKEFNFQIPNI</sequence>
<organism evidence="1 2">
    <name type="scientific">Strongyloides venezuelensis</name>
    <name type="common">Threadworm</name>
    <dbReference type="NCBI Taxonomy" id="75913"/>
    <lineage>
        <taxon>Eukaryota</taxon>
        <taxon>Metazoa</taxon>
        <taxon>Ecdysozoa</taxon>
        <taxon>Nematoda</taxon>
        <taxon>Chromadorea</taxon>
        <taxon>Rhabditida</taxon>
        <taxon>Tylenchina</taxon>
        <taxon>Panagrolaimomorpha</taxon>
        <taxon>Strongyloidoidea</taxon>
        <taxon>Strongyloididae</taxon>
        <taxon>Strongyloides</taxon>
    </lineage>
</organism>
<dbReference type="PANTHER" id="PTHR22900:SF10">
    <property type="entry name" value="CARBOHYDRATE SULFOTRANSFERASE"/>
    <property type="match status" value="1"/>
</dbReference>
<protein>
    <submittedName>
        <fullName evidence="2">Sulfotransfer_1 domain-containing protein</fullName>
    </submittedName>
</protein>
<dbReference type="GO" id="GO:0016020">
    <property type="term" value="C:membrane"/>
    <property type="evidence" value="ECO:0007669"/>
    <property type="project" value="InterPro"/>
</dbReference>
<dbReference type="AlphaFoldDB" id="A0A0K0FSC9"/>
<dbReference type="InterPro" id="IPR005331">
    <property type="entry name" value="Sulfotransferase"/>
</dbReference>
<dbReference type="GO" id="GO:0050650">
    <property type="term" value="P:chondroitin sulfate proteoglycan biosynthetic process"/>
    <property type="evidence" value="ECO:0007669"/>
    <property type="project" value="InterPro"/>
</dbReference>
<reference evidence="2" key="2">
    <citation type="submission" date="2015-08" db="UniProtKB">
        <authorList>
            <consortium name="WormBaseParasite"/>
        </authorList>
    </citation>
    <scope>IDENTIFICATION</scope>
</reference>
<dbReference type="Proteomes" id="UP000035680">
    <property type="component" value="Unassembled WGS sequence"/>
</dbReference>
<evidence type="ECO:0000313" key="2">
    <source>
        <dbReference type="WBParaSite" id="SVE_1332300.1"/>
    </source>
</evidence>
<dbReference type="GO" id="GO:1902884">
    <property type="term" value="P:positive regulation of response to oxidative stress"/>
    <property type="evidence" value="ECO:0007669"/>
    <property type="project" value="InterPro"/>
</dbReference>